<gene>
    <name evidence="5" type="ORF">G5A66_08085</name>
    <name evidence="4" type="ORF">G5A75_08105</name>
</gene>
<dbReference type="InterPro" id="IPR026870">
    <property type="entry name" value="Zinc_ribbon_dom"/>
</dbReference>
<dbReference type="AlphaFoldDB" id="A0A850HRS8"/>
<reference evidence="6 7" key="1">
    <citation type="journal article" date="2020" name="Cell Host Microbe">
        <title>Functional and Genomic Variation between Human-Derived Isolates of Lachnospiraceae Reveals Inter- and Intra-Species Diversity.</title>
        <authorList>
            <person name="Sorbara M.T."/>
            <person name="Littmann E.R."/>
            <person name="Fontana E."/>
            <person name="Moody T.U."/>
            <person name="Kohout C.E."/>
            <person name="Gjonbalaj M."/>
            <person name="Eaton V."/>
            <person name="Seok R."/>
            <person name="Leiner I.M."/>
            <person name="Pamer E.G."/>
        </authorList>
    </citation>
    <scope>NUCLEOTIDE SEQUENCE [LARGE SCALE GENOMIC DNA]</scope>
    <source>
        <strain evidence="5 6">MSK.17.11</strain>
        <strain evidence="4 7">MSK.17.38</strain>
    </source>
</reference>
<evidence type="ECO:0000313" key="4">
    <source>
        <dbReference type="EMBL" id="NSK14829.1"/>
    </source>
</evidence>
<feature type="domain" description="Zinc-ribbon" evidence="3">
    <location>
        <begin position="3"/>
        <end position="24"/>
    </location>
</feature>
<sequence length="345" mass="38696">MKYCEECGAKLQDNESFCSECGAKCSENLIVDDKGEVESNNGEVESNNGGRKRKWSLVIIIVVAVVAAISALGYFVIYPKVMDYLQDKEDQKAAQKVIHLIDSLDEKKITADSEKDLDHIKTEYDALSKKQKKLVDNYDDLKDAYKRLDEVQDQKAADSIVTAIDEIDKDSLTASDTSVQAVRDKYNELSEAQKKLVTNINTLEEYEQLVQTKKAEEEAKKAKEQETQAQKVKVLETFENLKFYEGVWGDFGAHVNQYQGMVESAIKNSISLSNYFGDVNNVYMVLELRVMNDDVLANGLTAYNQIYTIYFEGPSVTGTGGARHLECTVSSPNGTSLAYNETSYY</sequence>
<keyword evidence="2" id="KW-1133">Transmembrane helix</keyword>
<dbReference type="EMBL" id="JAAITX010000004">
    <property type="protein sequence ID" value="NVH58603.1"/>
    <property type="molecule type" value="Genomic_DNA"/>
</dbReference>
<dbReference type="Proteomes" id="UP000528555">
    <property type="component" value="Unassembled WGS sequence"/>
</dbReference>
<keyword evidence="2" id="KW-0472">Membrane</keyword>
<keyword evidence="6" id="KW-1185">Reference proteome</keyword>
<evidence type="ECO:0000259" key="3">
    <source>
        <dbReference type="Pfam" id="PF13240"/>
    </source>
</evidence>
<comment type="caution">
    <text evidence="5">The sequence shown here is derived from an EMBL/GenBank/DDBJ whole genome shotgun (WGS) entry which is preliminary data.</text>
</comment>
<dbReference type="Proteomes" id="UP000701680">
    <property type="component" value="Unassembled WGS sequence"/>
</dbReference>
<dbReference type="RefSeq" id="WP_173814758.1">
    <property type="nucleotide sequence ID" value="NZ_JAAITX010000004.1"/>
</dbReference>
<feature type="coiled-coil region" evidence="1">
    <location>
        <begin position="189"/>
        <end position="232"/>
    </location>
</feature>
<feature type="transmembrane region" description="Helical" evidence="2">
    <location>
        <begin position="55"/>
        <end position="77"/>
    </location>
</feature>
<evidence type="ECO:0000313" key="7">
    <source>
        <dbReference type="Proteomes" id="UP000701680"/>
    </source>
</evidence>
<name>A0A850HRS8_9FIRM</name>
<evidence type="ECO:0000256" key="1">
    <source>
        <dbReference type="SAM" id="Coils"/>
    </source>
</evidence>
<dbReference type="Pfam" id="PF13240">
    <property type="entry name" value="Zn_Ribbon_1"/>
    <property type="match status" value="1"/>
</dbReference>
<organism evidence="5 6">
    <name type="scientific">Dorea phocaeensis</name>
    <dbReference type="NCBI Taxonomy" id="2040291"/>
    <lineage>
        <taxon>Bacteria</taxon>
        <taxon>Bacillati</taxon>
        <taxon>Bacillota</taxon>
        <taxon>Clostridia</taxon>
        <taxon>Lachnospirales</taxon>
        <taxon>Lachnospiraceae</taxon>
        <taxon>Dorea</taxon>
    </lineage>
</organism>
<keyword evidence="1" id="KW-0175">Coiled coil</keyword>
<dbReference type="EMBL" id="JAAIUO010000004">
    <property type="protein sequence ID" value="NSK14829.1"/>
    <property type="molecule type" value="Genomic_DNA"/>
</dbReference>
<protein>
    <submittedName>
        <fullName evidence="5">Zinc-ribbon domain-containing protein</fullName>
    </submittedName>
</protein>
<feature type="coiled-coil region" evidence="1">
    <location>
        <begin position="124"/>
        <end position="151"/>
    </location>
</feature>
<evidence type="ECO:0000256" key="2">
    <source>
        <dbReference type="SAM" id="Phobius"/>
    </source>
</evidence>
<accession>A0A850HRS8</accession>
<reference evidence="5" key="2">
    <citation type="submission" date="2020-02" db="EMBL/GenBank/DDBJ databases">
        <authorList>
            <person name="Littmann E."/>
            <person name="Sorbara M."/>
        </authorList>
    </citation>
    <scope>NUCLEOTIDE SEQUENCE</scope>
    <source>
        <strain evidence="5">MSK.17.11</strain>
        <strain evidence="4">MSK.17.38</strain>
    </source>
</reference>
<evidence type="ECO:0000313" key="6">
    <source>
        <dbReference type="Proteomes" id="UP000528555"/>
    </source>
</evidence>
<keyword evidence="2" id="KW-0812">Transmembrane</keyword>
<evidence type="ECO:0000313" key="5">
    <source>
        <dbReference type="EMBL" id="NVH58603.1"/>
    </source>
</evidence>
<proteinExistence type="predicted"/>